<accession>A0A833VBA7</accession>
<feature type="transmembrane region" description="Helical" evidence="1">
    <location>
        <begin position="151"/>
        <end position="176"/>
    </location>
</feature>
<dbReference type="EMBL" id="SWLB01000012">
    <property type="protein sequence ID" value="KAF3332097.1"/>
    <property type="molecule type" value="Genomic_DNA"/>
</dbReference>
<comment type="caution">
    <text evidence="2">The sequence shown here is derived from an EMBL/GenBank/DDBJ whole genome shotgun (WGS) entry which is preliminary data.</text>
</comment>
<dbReference type="Proteomes" id="UP000623129">
    <property type="component" value="Unassembled WGS sequence"/>
</dbReference>
<dbReference type="PANTHER" id="PTHR35508:SF1">
    <property type="entry name" value="VOLTAGE-DEPENDENT L-TYPE CALCIUM CHANNEL SUBUNIT"/>
    <property type="match status" value="1"/>
</dbReference>
<sequence>MANGVVGPDDPDRSIEVNGPVVSPDTLPSVFRSFFDGVVYSDGASKPMIRRVRDATSAHVPRLRDASRNSARDLVAWTRSGSPLRALFVISVGSIALVSLTGFLVFMLFLAATTLNAVVISLLMSMAAVGGFLAIFFALLTAIYIGALSVAVFTISAITISTIFTLMVVTGTFLLCSLSF</sequence>
<keyword evidence="1" id="KW-1133">Transmembrane helix</keyword>
<reference evidence="2" key="1">
    <citation type="submission" date="2020-01" db="EMBL/GenBank/DDBJ databases">
        <title>Genome sequence of Kobresia littledalei, the first chromosome-level genome in the family Cyperaceae.</title>
        <authorList>
            <person name="Qu G."/>
        </authorList>
    </citation>
    <scope>NUCLEOTIDE SEQUENCE</scope>
    <source>
        <strain evidence="2">C.B.Clarke</strain>
        <tissue evidence="2">Leaf</tissue>
    </source>
</reference>
<feature type="transmembrane region" description="Helical" evidence="1">
    <location>
        <begin position="117"/>
        <end position="145"/>
    </location>
</feature>
<name>A0A833VBA7_9POAL</name>
<feature type="transmembrane region" description="Helical" evidence="1">
    <location>
        <begin position="86"/>
        <end position="110"/>
    </location>
</feature>
<evidence type="ECO:0000313" key="3">
    <source>
        <dbReference type="Proteomes" id="UP000623129"/>
    </source>
</evidence>
<proteinExistence type="predicted"/>
<dbReference type="OrthoDB" id="1925129at2759"/>
<protein>
    <submittedName>
        <fullName evidence="2">Uncharacterized protein</fullName>
    </submittedName>
</protein>
<dbReference type="PANTHER" id="PTHR35508">
    <property type="entry name" value="VOLTAGE-DEPENDENT L-TYPE CALCIUM CHANNEL SUBUNIT"/>
    <property type="match status" value="1"/>
</dbReference>
<evidence type="ECO:0000313" key="2">
    <source>
        <dbReference type="EMBL" id="KAF3332097.1"/>
    </source>
</evidence>
<keyword evidence="1" id="KW-0812">Transmembrane</keyword>
<gene>
    <name evidence="2" type="ORF">FCM35_KLT03503</name>
</gene>
<keyword evidence="3" id="KW-1185">Reference proteome</keyword>
<keyword evidence="1" id="KW-0472">Membrane</keyword>
<dbReference type="AlphaFoldDB" id="A0A833VBA7"/>
<organism evidence="2 3">
    <name type="scientific">Carex littledalei</name>
    <dbReference type="NCBI Taxonomy" id="544730"/>
    <lineage>
        <taxon>Eukaryota</taxon>
        <taxon>Viridiplantae</taxon>
        <taxon>Streptophyta</taxon>
        <taxon>Embryophyta</taxon>
        <taxon>Tracheophyta</taxon>
        <taxon>Spermatophyta</taxon>
        <taxon>Magnoliopsida</taxon>
        <taxon>Liliopsida</taxon>
        <taxon>Poales</taxon>
        <taxon>Cyperaceae</taxon>
        <taxon>Cyperoideae</taxon>
        <taxon>Cariceae</taxon>
        <taxon>Carex</taxon>
        <taxon>Carex subgen. Euthyceras</taxon>
    </lineage>
</organism>
<evidence type="ECO:0000256" key="1">
    <source>
        <dbReference type="SAM" id="Phobius"/>
    </source>
</evidence>